<dbReference type="CDD" id="cd00111">
    <property type="entry name" value="Trefoil"/>
    <property type="match status" value="2"/>
</dbReference>
<dbReference type="PROSITE" id="PS51448">
    <property type="entry name" value="P_TREFOIL_2"/>
    <property type="match status" value="2"/>
</dbReference>
<feature type="disulfide bond" evidence="4">
    <location>
        <begin position="89"/>
        <end position="104"/>
    </location>
</feature>
<organism evidence="7 8">
    <name type="scientific">Sphenodon punctatus</name>
    <name type="common">Tuatara</name>
    <name type="synonym">Hatteria punctata</name>
    <dbReference type="NCBI Taxonomy" id="8508"/>
    <lineage>
        <taxon>Eukaryota</taxon>
        <taxon>Metazoa</taxon>
        <taxon>Chordata</taxon>
        <taxon>Craniata</taxon>
        <taxon>Vertebrata</taxon>
        <taxon>Euteleostomi</taxon>
        <taxon>Lepidosauria</taxon>
        <taxon>Sphenodontia</taxon>
        <taxon>Sphenodontidae</taxon>
        <taxon>Sphenodon</taxon>
    </lineage>
</organism>
<evidence type="ECO:0000313" key="7">
    <source>
        <dbReference type="Ensembl" id="ENSSPUP00000017373.1"/>
    </source>
</evidence>
<keyword evidence="5" id="KW-0732">Signal</keyword>
<proteinExistence type="predicted"/>
<keyword evidence="8" id="KW-1185">Reference proteome</keyword>
<sequence>MGHKRFCLLATLLVLTFTILIEGAQIPTKCQCKVPGGKRNDCGFPGITAEECHRRGCCFDASIPGVKWCFHPYSKAGECSVSVKERRDCGYPGISSKTCEQRGCCFDSANVDSVWCFHPKVKKHFDCHFTDNLLNMIPL</sequence>
<dbReference type="Proteomes" id="UP000694392">
    <property type="component" value="Unplaced"/>
</dbReference>
<evidence type="ECO:0000256" key="1">
    <source>
        <dbReference type="ARBA" id="ARBA00004613"/>
    </source>
</evidence>
<dbReference type="GeneTree" id="ENSGT00940000161334"/>
<dbReference type="SUPFAM" id="SSF57492">
    <property type="entry name" value="Trefoil"/>
    <property type="match status" value="2"/>
</dbReference>
<feature type="domain" description="P-type" evidence="6">
    <location>
        <begin position="28"/>
        <end position="73"/>
    </location>
</feature>
<dbReference type="Pfam" id="PF00088">
    <property type="entry name" value="Trefoil"/>
    <property type="match status" value="2"/>
</dbReference>
<feature type="disulfide bond" evidence="4">
    <location>
        <begin position="79"/>
        <end position="105"/>
    </location>
</feature>
<feature type="chain" id="PRO_5034239706" description="P-type domain-containing protein" evidence="5">
    <location>
        <begin position="24"/>
        <end position="139"/>
    </location>
</feature>
<dbReference type="InterPro" id="IPR017994">
    <property type="entry name" value="P_trefoil_chordata"/>
</dbReference>
<evidence type="ECO:0000256" key="3">
    <source>
        <dbReference type="ARBA" id="ARBA00023157"/>
    </source>
</evidence>
<feature type="domain" description="P-type" evidence="6">
    <location>
        <begin position="77"/>
        <end position="120"/>
    </location>
</feature>
<feature type="disulfide bond" evidence="4">
    <location>
        <begin position="52"/>
        <end position="69"/>
    </location>
</feature>
<evidence type="ECO:0000313" key="8">
    <source>
        <dbReference type="Proteomes" id="UP000694392"/>
    </source>
</evidence>
<reference evidence="7" key="2">
    <citation type="submission" date="2025-09" db="UniProtKB">
        <authorList>
            <consortium name="Ensembl"/>
        </authorList>
    </citation>
    <scope>IDENTIFICATION</scope>
</reference>
<evidence type="ECO:0000259" key="6">
    <source>
        <dbReference type="PROSITE" id="PS51448"/>
    </source>
</evidence>
<keyword evidence="3 4" id="KW-1015">Disulfide bond</keyword>
<dbReference type="AlphaFoldDB" id="A0A8D0HCL8"/>
<keyword evidence="2" id="KW-0964">Secreted</keyword>
<evidence type="ECO:0000256" key="5">
    <source>
        <dbReference type="SAM" id="SignalP"/>
    </source>
</evidence>
<comment type="subcellular location">
    <subcellularLocation>
        <location evidence="1">Secreted</location>
    </subcellularLocation>
</comment>
<accession>A0A8D0HCL8</accession>
<feature type="disulfide bond" evidence="4">
    <location>
        <begin position="42"/>
        <end position="57"/>
    </location>
</feature>
<evidence type="ECO:0000256" key="4">
    <source>
        <dbReference type="PROSITE-ProRule" id="PRU00779"/>
    </source>
</evidence>
<dbReference type="GO" id="GO:0005615">
    <property type="term" value="C:extracellular space"/>
    <property type="evidence" value="ECO:0007669"/>
    <property type="project" value="TreeGrafter"/>
</dbReference>
<comment type="caution">
    <text evidence="4">Lacks conserved residue(s) required for the propagation of feature annotation.</text>
</comment>
<dbReference type="GO" id="GO:0030277">
    <property type="term" value="P:maintenance of gastrointestinal epithelium"/>
    <property type="evidence" value="ECO:0007669"/>
    <property type="project" value="TreeGrafter"/>
</dbReference>
<reference evidence="7" key="1">
    <citation type="submission" date="2025-08" db="UniProtKB">
        <authorList>
            <consortium name="Ensembl"/>
        </authorList>
    </citation>
    <scope>IDENTIFICATION</scope>
</reference>
<feature type="signal peptide" evidence="5">
    <location>
        <begin position="1"/>
        <end position="23"/>
    </location>
</feature>
<dbReference type="FunFam" id="4.10.110.10:FF:000006">
    <property type="entry name" value="Trefoil factor 1"/>
    <property type="match status" value="2"/>
</dbReference>
<dbReference type="InterPro" id="IPR000519">
    <property type="entry name" value="P_trefoil_dom"/>
</dbReference>
<dbReference type="OMA" id="CQCKIAP"/>
<dbReference type="InterPro" id="IPR017957">
    <property type="entry name" value="P_trefoil_CS"/>
</dbReference>
<feature type="disulfide bond" evidence="4">
    <location>
        <begin position="99"/>
        <end position="116"/>
    </location>
</feature>
<evidence type="ECO:0000256" key="2">
    <source>
        <dbReference type="ARBA" id="ARBA00022525"/>
    </source>
</evidence>
<dbReference type="PANTHER" id="PTHR13826:SF14">
    <property type="entry name" value="TREFOIL FACTOR 2"/>
    <property type="match status" value="1"/>
</dbReference>
<dbReference type="InterPro" id="IPR044913">
    <property type="entry name" value="P_trefoil_dom_sf"/>
</dbReference>
<dbReference type="Gene3D" id="4.10.110.10">
    <property type="entry name" value="Spasmolytic Protein, domain 1"/>
    <property type="match status" value="2"/>
</dbReference>
<dbReference type="PRINTS" id="PR00680">
    <property type="entry name" value="PTREFOIL"/>
</dbReference>
<dbReference type="PANTHER" id="PTHR13826">
    <property type="entry name" value="INTESTINAL TREFOIL FACTOR-RELATED"/>
    <property type="match status" value="1"/>
</dbReference>
<dbReference type="SMART" id="SM00018">
    <property type="entry name" value="PD"/>
    <property type="match status" value="2"/>
</dbReference>
<dbReference type="PROSITE" id="PS00025">
    <property type="entry name" value="P_TREFOIL_1"/>
    <property type="match status" value="2"/>
</dbReference>
<protein>
    <recommendedName>
        <fullName evidence="6">P-type domain-containing protein</fullName>
    </recommendedName>
</protein>
<dbReference type="Ensembl" id="ENSSPUT00000018502.1">
    <property type="protein sequence ID" value="ENSSPUP00000017373.1"/>
    <property type="gene ID" value="ENSSPUG00000013442.1"/>
</dbReference>
<name>A0A8D0HCL8_SPHPU</name>